<name>A0A402BKY8_9CHLR</name>
<reference evidence="2" key="1">
    <citation type="submission" date="2018-12" db="EMBL/GenBank/DDBJ databases">
        <title>Tengunoibacter tsumagoiensis gen. nov., sp. nov., Dictyobacter kobayashii sp. nov., D. alpinus sp. nov., and D. joshuensis sp. nov. and description of Dictyobacteraceae fam. nov. within the order Ktedonobacterales isolated from Tengu-no-mugimeshi.</title>
        <authorList>
            <person name="Wang C.M."/>
            <person name="Zheng Y."/>
            <person name="Sakai Y."/>
            <person name="Toyoda A."/>
            <person name="Minakuchi Y."/>
            <person name="Abe K."/>
            <person name="Yokota A."/>
            <person name="Yabe S."/>
        </authorList>
    </citation>
    <scope>NUCLEOTIDE SEQUENCE [LARGE SCALE GENOMIC DNA]</scope>
    <source>
        <strain evidence="2">Uno16</strain>
    </source>
</reference>
<dbReference type="Proteomes" id="UP000287171">
    <property type="component" value="Unassembled WGS sequence"/>
</dbReference>
<protein>
    <submittedName>
        <fullName evidence="1">Uncharacterized protein</fullName>
    </submittedName>
</protein>
<gene>
    <name evidence="1" type="ORF">KDA_75110</name>
</gene>
<dbReference type="EMBL" id="BIFT01000003">
    <property type="protein sequence ID" value="GCE32027.1"/>
    <property type="molecule type" value="Genomic_DNA"/>
</dbReference>
<keyword evidence="2" id="KW-1185">Reference proteome</keyword>
<comment type="caution">
    <text evidence="1">The sequence shown here is derived from an EMBL/GenBank/DDBJ whole genome shotgun (WGS) entry which is preliminary data.</text>
</comment>
<dbReference type="RefSeq" id="WP_126632044.1">
    <property type="nucleotide sequence ID" value="NZ_BIFT01000003.1"/>
</dbReference>
<evidence type="ECO:0000313" key="1">
    <source>
        <dbReference type="EMBL" id="GCE32027.1"/>
    </source>
</evidence>
<sequence>MWHSDDICLPFPVFPGHVLPTSSESLCCWSQHYMGHMLVPFVQMTSLTLGTRITLQQDPAQQTCESTNPE</sequence>
<accession>A0A402BKY8</accession>
<dbReference type="AlphaFoldDB" id="A0A402BKY8"/>
<proteinExistence type="predicted"/>
<organism evidence="1 2">
    <name type="scientific">Dictyobacter alpinus</name>
    <dbReference type="NCBI Taxonomy" id="2014873"/>
    <lineage>
        <taxon>Bacteria</taxon>
        <taxon>Bacillati</taxon>
        <taxon>Chloroflexota</taxon>
        <taxon>Ktedonobacteria</taxon>
        <taxon>Ktedonobacterales</taxon>
        <taxon>Dictyobacteraceae</taxon>
        <taxon>Dictyobacter</taxon>
    </lineage>
</organism>
<evidence type="ECO:0000313" key="2">
    <source>
        <dbReference type="Proteomes" id="UP000287171"/>
    </source>
</evidence>